<evidence type="ECO:0000256" key="4">
    <source>
        <dbReference type="ARBA" id="ARBA00022839"/>
    </source>
</evidence>
<dbReference type="SUPFAM" id="SSF50249">
    <property type="entry name" value="Nucleic acid-binding proteins"/>
    <property type="match status" value="1"/>
</dbReference>
<evidence type="ECO:0000256" key="10">
    <source>
        <dbReference type="SAM" id="Phobius"/>
    </source>
</evidence>
<keyword evidence="10" id="KW-1133">Transmembrane helix</keyword>
<feature type="region of interest" description="Disordered" evidence="9">
    <location>
        <begin position="874"/>
        <end position="913"/>
    </location>
</feature>
<feature type="compositionally biased region" description="Low complexity" evidence="9">
    <location>
        <begin position="1329"/>
        <end position="1365"/>
    </location>
</feature>
<feature type="compositionally biased region" description="Gly residues" evidence="9">
    <location>
        <begin position="1366"/>
        <end position="1382"/>
    </location>
</feature>
<dbReference type="EMBL" id="BAABUJ010000004">
    <property type="protein sequence ID" value="GAA5795244.1"/>
    <property type="molecule type" value="Genomic_DNA"/>
</dbReference>
<organism evidence="12 13">
    <name type="scientific">Helicostylum pulchrum</name>
    <dbReference type="NCBI Taxonomy" id="562976"/>
    <lineage>
        <taxon>Eukaryota</taxon>
        <taxon>Fungi</taxon>
        <taxon>Fungi incertae sedis</taxon>
        <taxon>Mucoromycota</taxon>
        <taxon>Mucoromycotina</taxon>
        <taxon>Mucoromycetes</taxon>
        <taxon>Mucorales</taxon>
        <taxon>Mucorineae</taxon>
        <taxon>Mucoraceae</taxon>
        <taxon>Helicostylum</taxon>
    </lineage>
</organism>
<feature type="compositionally biased region" description="Basic and acidic residues" evidence="9">
    <location>
        <begin position="792"/>
        <end position="802"/>
    </location>
</feature>
<keyword evidence="8" id="KW-0479">Metal-binding</keyword>
<evidence type="ECO:0000313" key="12">
    <source>
        <dbReference type="EMBL" id="GAA5795244.1"/>
    </source>
</evidence>
<feature type="transmembrane region" description="Helical" evidence="10">
    <location>
        <begin position="296"/>
        <end position="322"/>
    </location>
</feature>
<reference evidence="12 13" key="1">
    <citation type="submission" date="2024-04" db="EMBL/GenBank/DDBJ databases">
        <title>genome sequences of Mucor flavus KT1a and Helicostylum pulchrum KT1b strains isolation_sourced from the surface of a dry-aged beef.</title>
        <authorList>
            <person name="Toyotome T."/>
            <person name="Hosono M."/>
            <person name="Torimaru M."/>
            <person name="Fukuda K."/>
            <person name="Mikami N."/>
        </authorList>
    </citation>
    <scope>NUCLEOTIDE SEQUENCE [LARGE SCALE GENOMIC DNA]</scope>
    <source>
        <strain evidence="12 13">KT1b</strain>
    </source>
</reference>
<dbReference type="InterPro" id="IPR027073">
    <property type="entry name" value="5_3_exoribonuclease"/>
</dbReference>
<dbReference type="InterPro" id="IPR001878">
    <property type="entry name" value="Znf_CCHC"/>
</dbReference>
<dbReference type="Gene3D" id="3.40.50.12390">
    <property type="match status" value="2"/>
</dbReference>
<feature type="domain" description="CCHC-type" evidence="11">
    <location>
        <begin position="652"/>
        <end position="666"/>
    </location>
</feature>
<comment type="caution">
    <text evidence="12">The sequence shown here is derived from an EMBL/GenBank/DDBJ whole genome shotgun (WGS) entry which is preliminary data.</text>
</comment>
<keyword evidence="4" id="KW-0269">Exonuclease</keyword>
<keyword evidence="13" id="KW-1185">Reference proteome</keyword>
<evidence type="ECO:0000256" key="7">
    <source>
        <dbReference type="ARBA" id="ARBA00046943"/>
    </source>
</evidence>
<dbReference type="SMART" id="SM00343">
    <property type="entry name" value="ZnF_C2HC"/>
    <property type="match status" value="1"/>
</dbReference>
<dbReference type="InterPro" id="IPR041412">
    <property type="entry name" value="Xrn1_helical"/>
</dbReference>
<dbReference type="Gene3D" id="1.25.40.1050">
    <property type="match status" value="1"/>
</dbReference>
<dbReference type="InterPro" id="IPR001900">
    <property type="entry name" value="RNase_II/R"/>
</dbReference>
<evidence type="ECO:0000256" key="8">
    <source>
        <dbReference type="PROSITE-ProRule" id="PRU00047"/>
    </source>
</evidence>
<dbReference type="PANTHER" id="PTHR12341:SF41">
    <property type="entry name" value="5'-3' EXORIBONUCLEASE 2"/>
    <property type="match status" value="1"/>
</dbReference>
<evidence type="ECO:0000256" key="2">
    <source>
        <dbReference type="ARBA" id="ARBA00022722"/>
    </source>
</evidence>
<evidence type="ECO:0000256" key="1">
    <source>
        <dbReference type="ARBA" id="ARBA00022552"/>
    </source>
</evidence>
<feature type="transmembrane region" description="Helical" evidence="10">
    <location>
        <begin position="376"/>
        <end position="397"/>
    </location>
</feature>
<keyword evidence="5" id="KW-0175">Coiled coil</keyword>
<protein>
    <recommendedName>
        <fullName evidence="11">CCHC-type domain-containing protein</fullName>
    </recommendedName>
</protein>
<feature type="compositionally biased region" description="Basic and acidic residues" evidence="9">
    <location>
        <begin position="810"/>
        <end position="821"/>
    </location>
</feature>
<evidence type="ECO:0000313" key="13">
    <source>
        <dbReference type="Proteomes" id="UP001476247"/>
    </source>
</evidence>
<dbReference type="SMART" id="SM00955">
    <property type="entry name" value="RNB"/>
    <property type="match status" value="1"/>
</dbReference>
<dbReference type="Pfam" id="PF00773">
    <property type="entry name" value="RNB"/>
    <property type="match status" value="2"/>
</dbReference>
<name>A0ABP9XKE9_9FUNG</name>
<dbReference type="Pfam" id="PF17846">
    <property type="entry name" value="XRN_M"/>
    <property type="match status" value="1"/>
</dbReference>
<keyword evidence="10" id="KW-0812">Transmembrane</keyword>
<evidence type="ECO:0000256" key="5">
    <source>
        <dbReference type="ARBA" id="ARBA00023054"/>
    </source>
</evidence>
<feature type="compositionally biased region" description="Low complexity" evidence="9">
    <location>
        <begin position="1383"/>
        <end position="1401"/>
    </location>
</feature>
<feature type="region of interest" description="Disordered" evidence="9">
    <location>
        <begin position="1272"/>
        <end position="1434"/>
    </location>
</feature>
<keyword evidence="8" id="KW-0862">Zinc</keyword>
<feature type="region of interest" description="Disordered" evidence="9">
    <location>
        <begin position="792"/>
        <end position="841"/>
    </location>
</feature>
<dbReference type="InterPro" id="IPR012340">
    <property type="entry name" value="NA-bd_OB-fold"/>
</dbReference>
<feature type="compositionally biased region" description="Acidic residues" evidence="9">
    <location>
        <begin position="894"/>
        <end position="913"/>
    </location>
</feature>
<dbReference type="Proteomes" id="UP001476247">
    <property type="component" value="Unassembled WGS sequence"/>
</dbReference>
<comment type="function">
    <text evidence="6">Possesses 5'-&gt;3' exoribonuclease activity. Required for the processing of nuclear mRNA and rRNA precursors. May promote the termination of transcription by RNA polymerase II. Essential for vegetative cell growth and chromosome segregation.</text>
</comment>
<dbReference type="CDD" id="cd18673">
    <property type="entry name" value="PIN_XRN1-2-like"/>
    <property type="match status" value="1"/>
</dbReference>
<feature type="compositionally biased region" description="Basic and acidic residues" evidence="9">
    <location>
        <begin position="1272"/>
        <end position="1289"/>
    </location>
</feature>
<evidence type="ECO:0000259" key="11">
    <source>
        <dbReference type="PROSITE" id="PS50158"/>
    </source>
</evidence>
<keyword evidence="10" id="KW-0472">Membrane</keyword>
<keyword evidence="2" id="KW-0540">Nuclease</keyword>
<gene>
    <name evidence="12" type="ORF">HPULCUR_000599</name>
</gene>
<feature type="compositionally biased region" description="Gly residues" evidence="9">
    <location>
        <begin position="1402"/>
        <end position="1434"/>
    </location>
</feature>
<keyword evidence="1" id="KW-0698">rRNA processing</keyword>
<dbReference type="PROSITE" id="PS50158">
    <property type="entry name" value="ZF_CCHC"/>
    <property type="match status" value="1"/>
</dbReference>
<comment type="subunit">
    <text evidence="7">Interacts with RAI1; the interaction is direct, stabilizes RAT1 protein structure and may stimulate its exoribonuclease activity. The interaction also stimulates RAI1 pyrophosphohydrolase activity, probably by recruiting it to mRNA substrates.</text>
</comment>
<feature type="transmembrane region" description="Helical" evidence="10">
    <location>
        <begin position="342"/>
        <end position="364"/>
    </location>
</feature>
<sequence>MLQWPIHDTSPTGKLEEKIGVLGDLNTERHALLAGNCIVTNDFTPVALAGLRSTHWEIPESEIKQRRDLRQEIIFTIDPYTARDLDDAVHFKVLDDGFYEVGMHIADVEYFLKRGSSIDQEGLKRGTSTYLVDKNFSMLPPLLREELCSLNLDVDMLAFSYRSRAKLSYDDAQCVIDGDEIPGDVKIYGTHLASQVSASIFMLNKVATELRRKRYDNGALTLNSVILKFKLDSEGQPISVSTAELKEANQSIEEFVLLANISVAKRISSAYPEGTLLRRHEPPLQRRLISNKGKMFGVYFAGVLFALGWWAFIDGLTILWNLPDRLIAPGIEDWAPGIVTTLGMIMQGFALMAGGLAGSVAVLVTKYIYNENNLDLLNTYLGITDVIQCSLIMFRWLSDKFPKVITTVIEEHPKTVNGVVIPVDTTKPNPNNEEFDNLYLDMNGIIHPCCHPENKPAPATEDDMMIAIFEYMDRVVDMVRPRKLLYMAIDGVAPRAKMNQQRARRFRASQLAQIEHEAADRIANELAAIGQGHQLPAKKEHFDSNCITPGTPFMAHLATCLRYHIAAKQNSDPLWKNLKVILSDATVPGEGEHKVMEFIRVERSRPEHNPNTNHVMYGLDADLIMLALGTHEPHFKVLREDVFVDNKNRNSCFKCKQPGHAANQCKVSDEAIAEMKAEEAKLAVPKPYVLLHVNVLREYLEHALKFNIPGIPWDLERAIDDWVFMCFFVGNDFLPHLPSLEIREGAISTLSLLWKSTMPMIGGYMTHNGEVDLKRVQVLVTELGKMEDEIFSERKKTEERRSQGAKRRRLENDRRARETKTFDPNGPNFGEMTAAPVNNPNAVMSNRDIVANRAELRMANLSAAAALKAELSGIPPPAAPTSEETAGVKRKADELEEEKEEVEEEVLEEDDEPEDAMYGIIEKDTEKDIAQAESDAKAILKRADDEKKAKDEAARQREPEDEVRLWEAGWKERYYKTKFDITLQERDAIRDIVKSYCEGLVWVFKYYYQGCVSWSWYYPYHYAPMASDFINIDTFDIKFDKNAPLKPFEQLMGVLPAASKMHLPKAFHNLMTDGESPIIDFYPTEFDVDMDGKKWEWQGVVKLPFINTERLITAMNTVYDQLNEEEQHRNSEGPSILYVSEDHKVYNSIGNVYTKRSANERMILDARLSDGLTGEIDKDPECIPRSTLRTPLPDFDLPDIANDKSISVSYYLPNTEGTQFSSQLLKGLKLENSLGYEDVQLATFEKIDTRQRYNSNRGWTPQINHMEDYREYNNRGRGRGGNDKHRNDPSRGYGGGYNHGYDDGSRFPGTQQYGGNQRRDYGGGGGGYNNNNGYGQQQQHNNNNYGQQSGGYNQPYYGYQQQPQQGYGGGGGGGYQQGGGYGQQQSYYNQQPGSGYGNNNRGRGGNRGGGGGGGNRGGGYGNNRGRGGGGGGYY</sequence>
<evidence type="ECO:0000256" key="3">
    <source>
        <dbReference type="ARBA" id="ARBA00022801"/>
    </source>
</evidence>
<keyword evidence="3" id="KW-0378">Hydrolase</keyword>
<proteinExistence type="predicted"/>
<evidence type="ECO:0000256" key="9">
    <source>
        <dbReference type="SAM" id="MobiDB-lite"/>
    </source>
</evidence>
<accession>A0ABP9XKE9</accession>
<dbReference type="InterPro" id="IPR004859">
    <property type="entry name" value="Xrn1_N"/>
</dbReference>
<dbReference type="PANTHER" id="PTHR12341">
    <property type="entry name" value="5'-&gt;3' EXORIBONUCLEASE"/>
    <property type="match status" value="1"/>
</dbReference>
<dbReference type="Pfam" id="PF03159">
    <property type="entry name" value="XRN_N"/>
    <property type="match status" value="1"/>
</dbReference>
<keyword evidence="8" id="KW-0863">Zinc-finger</keyword>
<evidence type="ECO:0000256" key="6">
    <source>
        <dbReference type="ARBA" id="ARBA00046137"/>
    </source>
</evidence>